<evidence type="ECO:0000313" key="3">
    <source>
        <dbReference type="Proteomes" id="UP000199150"/>
    </source>
</evidence>
<dbReference type="STRING" id="260084.SAMN02927928_1017"/>
<gene>
    <name evidence="2" type="ORF">SAMN02927928_1017</name>
</gene>
<protein>
    <submittedName>
        <fullName evidence="2">Hemerythrin HHE cation binding domain-containing protein</fullName>
    </submittedName>
</protein>
<reference evidence="3" key="1">
    <citation type="submission" date="2016-10" db="EMBL/GenBank/DDBJ databases">
        <authorList>
            <person name="Varghese N."/>
            <person name="Submissions S."/>
        </authorList>
    </citation>
    <scope>NUCLEOTIDE SEQUENCE [LARGE SCALE GENOMIC DNA]</scope>
    <source>
        <strain evidence="3">CGMCC 1.3431</strain>
    </source>
</reference>
<sequence>MDIYAYIVRDHRKLSGLMDDLMSIRLPAVRQTLFDQIRTELSAHGDSEERTFYAALEHAIPTQEMNDKLEHSEHEHHEIKALLHVLDRLSISSEEWMEKFGELKFAIEHHIAKEEGEIFPRAKEAISPLDAHRLALQMDALKQQILAGQNASAVIYL</sequence>
<dbReference type="EMBL" id="FMTS01000001">
    <property type="protein sequence ID" value="SCW40995.1"/>
    <property type="molecule type" value="Genomic_DNA"/>
</dbReference>
<dbReference type="Gene3D" id="1.20.120.520">
    <property type="entry name" value="nmb1532 protein domain like"/>
    <property type="match status" value="1"/>
</dbReference>
<dbReference type="RefSeq" id="WP_170828194.1">
    <property type="nucleotide sequence ID" value="NZ_CBCRYE010000001.1"/>
</dbReference>
<dbReference type="InterPro" id="IPR012312">
    <property type="entry name" value="Hemerythrin-like"/>
</dbReference>
<dbReference type="Pfam" id="PF01814">
    <property type="entry name" value="Hemerythrin"/>
    <property type="match status" value="1"/>
</dbReference>
<dbReference type="AlphaFoldDB" id="A0A1G4Q980"/>
<feature type="domain" description="Hemerythrin-like" evidence="1">
    <location>
        <begin position="3"/>
        <end position="122"/>
    </location>
</feature>
<evidence type="ECO:0000313" key="2">
    <source>
        <dbReference type="EMBL" id="SCW40995.1"/>
    </source>
</evidence>
<dbReference type="Proteomes" id="UP000199150">
    <property type="component" value="Unassembled WGS sequence"/>
</dbReference>
<name>A0A1G4Q980_9CAUL</name>
<accession>A0A1G4Q980</accession>
<evidence type="ECO:0000259" key="1">
    <source>
        <dbReference type="Pfam" id="PF01814"/>
    </source>
</evidence>
<dbReference type="PANTHER" id="PTHR35585:SF1">
    <property type="entry name" value="HHE DOMAIN PROTEIN (AFU_ORTHOLOGUE AFUA_4G00730)"/>
    <property type="match status" value="1"/>
</dbReference>
<dbReference type="PANTHER" id="PTHR35585">
    <property type="entry name" value="HHE DOMAIN PROTEIN (AFU_ORTHOLOGUE AFUA_4G00730)"/>
    <property type="match status" value="1"/>
</dbReference>
<proteinExistence type="predicted"/>
<keyword evidence="3" id="KW-1185">Reference proteome</keyword>
<organism evidence="2 3">
    <name type="scientific">Asticcacaulis taihuensis</name>
    <dbReference type="NCBI Taxonomy" id="260084"/>
    <lineage>
        <taxon>Bacteria</taxon>
        <taxon>Pseudomonadati</taxon>
        <taxon>Pseudomonadota</taxon>
        <taxon>Alphaproteobacteria</taxon>
        <taxon>Caulobacterales</taxon>
        <taxon>Caulobacteraceae</taxon>
        <taxon>Asticcacaulis</taxon>
    </lineage>
</organism>